<evidence type="ECO:0000256" key="7">
    <source>
        <dbReference type="ARBA" id="ARBA00022692"/>
    </source>
</evidence>
<evidence type="ECO:0000313" key="22">
    <source>
        <dbReference type="EMBL" id="AFX73453.1"/>
    </source>
</evidence>
<evidence type="ECO:0000256" key="11">
    <source>
        <dbReference type="ARBA" id="ARBA00022989"/>
    </source>
</evidence>
<dbReference type="InterPro" id="IPR030689">
    <property type="entry name" value="Cytochrome_b"/>
</dbReference>
<evidence type="ECO:0000256" key="10">
    <source>
        <dbReference type="ARBA" id="ARBA00022982"/>
    </source>
</evidence>
<geneLocation type="mitochondrion" evidence="22"/>
<dbReference type="GO" id="GO:0046872">
    <property type="term" value="F:metal ion binding"/>
    <property type="evidence" value="ECO:0007669"/>
    <property type="project" value="UniProtKB-UniRule"/>
</dbReference>
<dbReference type="GO" id="GO:0005743">
    <property type="term" value="C:mitochondrial inner membrane"/>
    <property type="evidence" value="ECO:0007669"/>
    <property type="project" value="UniProtKB-SubCell"/>
</dbReference>
<dbReference type="CDD" id="cd00284">
    <property type="entry name" value="Cytochrome_b_N"/>
    <property type="match status" value="1"/>
</dbReference>
<keyword evidence="5 18" id="KW-0349">Heme</keyword>
<accession>R9QQH3</accession>
<evidence type="ECO:0000256" key="19">
    <source>
        <dbReference type="RuleBase" id="RU362117"/>
    </source>
</evidence>
<evidence type="ECO:0000256" key="18">
    <source>
        <dbReference type="PIRSR" id="PIRSR038885-2"/>
    </source>
</evidence>
<evidence type="ECO:0000256" key="14">
    <source>
        <dbReference type="ARBA" id="ARBA00023128"/>
    </source>
</evidence>
<evidence type="ECO:0000256" key="4">
    <source>
        <dbReference type="ARBA" id="ARBA00022448"/>
    </source>
</evidence>
<keyword evidence="13" id="KW-0830">Ubiquinone</keyword>
<protein>
    <recommendedName>
        <fullName evidence="3 19">Cytochrome b</fullName>
    </recommendedName>
</protein>
<evidence type="ECO:0000256" key="5">
    <source>
        <dbReference type="ARBA" id="ARBA00022617"/>
    </source>
</evidence>
<comment type="similarity">
    <text evidence="16 19">Belongs to the cytochrome b family.</text>
</comment>
<evidence type="ECO:0000256" key="6">
    <source>
        <dbReference type="ARBA" id="ARBA00022660"/>
    </source>
</evidence>
<dbReference type="InterPro" id="IPR005798">
    <property type="entry name" value="Cyt_b/b6_C"/>
</dbReference>
<dbReference type="GO" id="GO:0008121">
    <property type="term" value="F:quinol-cytochrome-c reductase activity"/>
    <property type="evidence" value="ECO:0007669"/>
    <property type="project" value="InterPro"/>
</dbReference>
<proteinExistence type="inferred from homology"/>
<dbReference type="InterPro" id="IPR016174">
    <property type="entry name" value="Di-haem_cyt_TM"/>
</dbReference>
<keyword evidence="8 18" id="KW-0479">Metal-binding</keyword>
<dbReference type="GO" id="GO:0016491">
    <property type="term" value="F:oxidoreductase activity"/>
    <property type="evidence" value="ECO:0007669"/>
    <property type="project" value="UniProtKB-UniRule"/>
</dbReference>
<sequence>MTRAFRKENPVLSMVNETLIDVPSPSNISYLWNFGSTLGICLIIQIVTGIFLAMHYCPETDLAFASVAHIMRDVNYGFVLKAIHANGASIFFLCAYMHIGRGLYYGSYSREMVWNIGIVIFLLMMATAFIGYVLPWGQMSFWAATVITNFLSAIPYVGNDIVEWVWGGYSVSNATLNRFYSLHYLLPFILAALALIHIFLLHEEGSNNPIGVRGDIDVIPFHPYYTFKDLYGWILMVILLTVLVFFAPNLLGDAENFKQANPLVTPVHIRPEWYFLFAYAILRSIPNKLGGVLALFASILILFLLPVLHKSLLRGLTFRPLGKLFFWIFVANFLVLTWIGGEPVEDPYVLIGQISSIIYFAYFLIITPLVGYLENKLLFQRTTGGVVAH</sequence>
<feature type="transmembrane region" description="Helical" evidence="19">
    <location>
        <begin position="76"/>
        <end position="100"/>
    </location>
</feature>
<feature type="transmembrane region" description="Helical" evidence="19">
    <location>
        <begin position="230"/>
        <end position="251"/>
    </location>
</feature>
<dbReference type="AlphaFoldDB" id="R9QQH3"/>
<feature type="domain" description="Cytochrome b/b6 C-terminal region profile" evidence="21">
    <location>
        <begin position="211"/>
        <end position="381"/>
    </location>
</feature>
<reference evidence="22" key="1">
    <citation type="journal article" date="2013" name="PLoS ONE">
        <title>Systematics and molecular phylogeny of the family oscarellidae (homoscleromorpha) with description of two new oscarella species.</title>
        <authorList>
            <person name="Gazave E."/>
            <person name="Lavrov D.V."/>
            <person name="Cabrol J."/>
            <person name="Renard E."/>
            <person name="Rocher C."/>
            <person name="Vacelet J."/>
            <person name="Adamska M."/>
            <person name="Borchiellini C."/>
            <person name="Ereskovsky A.V."/>
        </authorList>
    </citation>
    <scope>NUCLEOTIDE SEQUENCE</scope>
</reference>
<dbReference type="InterPro" id="IPR048259">
    <property type="entry name" value="Cytochrome_b_N_euk/bac"/>
</dbReference>
<feature type="domain" description="Cytochrome b/b6 N-terminal region profile" evidence="20">
    <location>
        <begin position="1"/>
        <end position="210"/>
    </location>
</feature>
<dbReference type="Pfam" id="PF00032">
    <property type="entry name" value="Cytochrom_B_C"/>
    <property type="match status" value="1"/>
</dbReference>
<dbReference type="GO" id="GO:0006122">
    <property type="term" value="P:mitochondrial electron transport, ubiquinol to cytochrome c"/>
    <property type="evidence" value="ECO:0007669"/>
    <property type="project" value="TreeGrafter"/>
</dbReference>
<dbReference type="SUPFAM" id="SSF81648">
    <property type="entry name" value="a domain/subunit of cytochrome bc1 complex (Ubiquinol-cytochrome c reductase)"/>
    <property type="match status" value="1"/>
</dbReference>
<comment type="function">
    <text evidence="1 19">Component of the ubiquinol-cytochrome c reductase complex (complex III or cytochrome b-c1 complex) that is part of the mitochondrial respiratory chain. The b-c1 complex mediates electron transfer from ubiquinol to cytochrome c. Contributes to the generation of a proton gradient across the mitochondrial membrane that is then used for ATP synthesis.</text>
</comment>
<evidence type="ECO:0000256" key="1">
    <source>
        <dbReference type="ARBA" id="ARBA00002566"/>
    </source>
</evidence>
<dbReference type="SUPFAM" id="SSF81342">
    <property type="entry name" value="Transmembrane di-heme cytochromes"/>
    <property type="match status" value="1"/>
</dbReference>
<evidence type="ECO:0000259" key="20">
    <source>
        <dbReference type="PROSITE" id="PS51002"/>
    </source>
</evidence>
<comment type="cofactor">
    <cofactor evidence="18">
        <name>heme</name>
        <dbReference type="ChEBI" id="CHEBI:30413"/>
    </cofactor>
    <text evidence="18">Binds 2 heme groups non-covalently.</text>
</comment>
<dbReference type="FunFam" id="1.20.810.10:FF:000002">
    <property type="entry name" value="Cytochrome b"/>
    <property type="match status" value="1"/>
</dbReference>
<feature type="binding site" description="axial binding residue" evidence="18">
    <location>
        <position position="98"/>
    </location>
    <ligand>
        <name>heme b</name>
        <dbReference type="ChEBI" id="CHEBI:60344"/>
        <label>b566</label>
    </ligand>
    <ligandPart>
        <name>Fe</name>
        <dbReference type="ChEBI" id="CHEBI:18248"/>
    </ligandPart>
</feature>
<keyword evidence="15 19" id="KW-0472">Membrane</keyword>
<feature type="transmembrane region" description="Helical" evidence="19">
    <location>
        <begin position="112"/>
        <end position="134"/>
    </location>
</feature>
<dbReference type="PANTHER" id="PTHR19271:SF16">
    <property type="entry name" value="CYTOCHROME B"/>
    <property type="match status" value="1"/>
</dbReference>
<evidence type="ECO:0000256" key="12">
    <source>
        <dbReference type="ARBA" id="ARBA00023004"/>
    </source>
</evidence>
<keyword evidence="7 19" id="KW-0812">Transmembrane</keyword>
<feature type="transmembrane region" description="Helical" evidence="19">
    <location>
        <begin position="30"/>
        <end position="56"/>
    </location>
</feature>
<dbReference type="PANTHER" id="PTHR19271">
    <property type="entry name" value="CYTOCHROME B"/>
    <property type="match status" value="1"/>
</dbReference>
<feature type="binding site" description="axial binding residue" evidence="18">
    <location>
        <position position="183"/>
    </location>
    <ligand>
        <name>heme b</name>
        <dbReference type="ChEBI" id="CHEBI:60344"/>
        <label>b562</label>
    </ligand>
    <ligandPart>
        <name>Fe</name>
        <dbReference type="ChEBI" id="CHEBI:18248"/>
    </ligandPart>
</feature>
<evidence type="ECO:0000256" key="2">
    <source>
        <dbReference type="ARBA" id="ARBA00004448"/>
    </source>
</evidence>
<comment type="subcellular location">
    <subcellularLocation>
        <location evidence="2">Mitochondrion inner membrane</location>
        <topology evidence="2">Multi-pass membrane protein</topology>
    </subcellularLocation>
</comment>
<evidence type="ECO:0000256" key="9">
    <source>
        <dbReference type="ARBA" id="ARBA00022792"/>
    </source>
</evidence>
<dbReference type="InterPro" id="IPR005797">
    <property type="entry name" value="Cyt_b/b6_N"/>
</dbReference>
<feature type="transmembrane region" description="Helical" evidence="19">
    <location>
        <begin position="179"/>
        <end position="200"/>
    </location>
</feature>
<organism evidence="22">
    <name type="scientific">Oscarella sp. violet</name>
    <dbReference type="NCBI Taxonomy" id="1260525"/>
    <lineage>
        <taxon>Eukaryota</taxon>
        <taxon>Metazoa</taxon>
        <taxon>Porifera</taxon>
        <taxon>Homoscleromorpha</taxon>
        <taxon>Homosclerophorida</taxon>
        <taxon>Oscarellidae</taxon>
        <taxon>Oscarella</taxon>
    </lineage>
</organism>
<gene>
    <name evidence="22" type="primary">cob</name>
</gene>
<dbReference type="Gene3D" id="1.20.810.10">
    <property type="entry name" value="Cytochrome Bc1 Complex, Chain C"/>
    <property type="match status" value="1"/>
</dbReference>
<dbReference type="CDD" id="cd00290">
    <property type="entry name" value="cytochrome_b_C"/>
    <property type="match status" value="1"/>
</dbReference>
<dbReference type="PROSITE" id="PS51002">
    <property type="entry name" value="CYTB_NTER"/>
    <property type="match status" value="1"/>
</dbReference>
<evidence type="ECO:0000256" key="16">
    <source>
        <dbReference type="ARBA" id="ARBA00061233"/>
    </source>
</evidence>
<evidence type="ECO:0000256" key="15">
    <source>
        <dbReference type="ARBA" id="ARBA00023136"/>
    </source>
</evidence>
<feature type="transmembrane region" description="Helical" evidence="19">
    <location>
        <begin position="320"/>
        <end position="339"/>
    </location>
</feature>
<keyword evidence="22" id="KW-0560">Oxidoreductase</keyword>
<feature type="transmembrane region" description="Helical" evidence="19">
    <location>
        <begin position="288"/>
        <end position="308"/>
    </location>
</feature>
<name>R9QQH3_9METZ</name>
<evidence type="ECO:0000256" key="8">
    <source>
        <dbReference type="ARBA" id="ARBA00022723"/>
    </source>
</evidence>
<dbReference type="PIRSF" id="PIRSF038885">
    <property type="entry name" value="COB"/>
    <property type="match status" value="1"/>
</dbReference>
<dbReference type="InterPro" id="IPR036150">
    <property type="entry name" value="Cyt_b/b6_C_sf"/>
</dbReference>
<keyword evidence="9" id="KW-0999">Mitochondrion inner membrane</keyword>
<feature type="binding site" description="axial binding residue" evidence="18">
    <location>
        <position position="84"/>
    </location>
    <ligand>
        <name>heme b</name>
        <dbReference type="ChEBI" id="CHEBI:60344"/>
        <label>b562</label>
    </ligand>
    <ligandPart>
        <name>Fe</name>
        <dbReference type="ChEBI" id="CHEBI:18248"/>
    </ligandPart>
</feature>
<feature type="binding site" description="axial binding residue" evidence="18">
    <location>
        <position position="197"/>
    </location>
    <ligand>
        <name>heme b</name>
        <dbReference type="ChEBI" id="CHEBI:60344"/>
        <label>b566</label>
    </ligand>
    <ligandPart>
        <name>Fe</name>
        <dbReference type="ChEBI" id="CHEBI:18248"/>
    </ligandPart>
</feature>
<keyword evidence="12 18" id="KW-0408">Iron</keyword>
<keyword evidence="14 19" id="KW-0496">Mitochondrion</keyword>
<dbReference type="EMBL" id="JX963639">
    <property type="protein sequence ID" value="AFX73453.1"/>
    <property type="molecule type" value="Genomic_DNA"/>
</dbReference>
<evidence type="ECO:0000259" key="21">
    <source>
        <dbReference type="PROSITE" id="PS51003"/>
    </source>
</evidence>
<evidence type="ECO:0000256" key="3">
    <source>
        <dbReference type="ARBA" id="ARBA00013531"/>
    </source>
</evidence>
<keyword evidence="10 19" id="KW-0249">Electron transport</keyword>
<feature type="transmembrane region" description="Helical" evidence="19">
    <location>
        <begin position="140"/>
        <end position="158"/>
    </location>
</feature>
<dbReference type="Pfam" id="PF00033">
    <property type="entry name" value="Cytochrome_B"/>
    <property type="match status" value="1"/>
</dbReference>
<keyword evidence="4 19" id="KW-0813">Transport</keyword>
<evidence type="ECO:0000256" key="17">
    <source>
        <dbReference type="PIRSR" id="PIRSR038885-1"/>
    </source>
</evidence>
<feature type="binding site" evidence="17">
    <location>
        <position position="202"/>
    </location>
    <ligand>
        <name>a ubiquinone</name>
        <dbReference type="ChEBI" id="CHEBI:16389"/>
    </ligand>
</feature>
<dbReference type="GO" id="GO:0045275">
    <property type="term" value="C:respiratory chain complex III"/>
    <property type="evidence" value="ECO:0007669"/>
    <property type="project" value="InterPro"/>
</dbReference>
<dbReference type="InterPro" id="IPR048260">
    <property type="entry name" value="Cytochrome_b_C_euk/bac"/>
</dbReference>
<dbReference type="PROSITE" id="PS51003">
    <property type="entry name" value="CYTB_CTER"/>
    <property type="match status" value="1"/>
</dbReference>
<keyword evidence="11 19" id="KW-1133">Transmembrane helix</keyword>
<feature type="transmembrane region" description="Helical" evidence="19">
    <location>
        <begin position="351"/>
        <end position="373"/>
    </location>
</feature>
<keyword evidence="6 19" id="KW-0679">Respiratory chain</keyword>
<evidence type="ECO:0000256" key="13">
    <source>
        <dbReference type="ARBA" id="ARBA00023075"/>
    </source>
</evidence>
<dbReference type="InterPro" id="IPR027387">
    <property type="entry name" value="Cytb/b6-like_sf"/>
</dbReference>
<comment type="cofactor">
    <cofactor evidence="19">
        <name>heme b</name>
        <dbReference type="ChEBI" id="CHEBI:60344"/>
    </cofactor>
    <text evidence="19">Binds 2 heme groups non-covalently.</text>
</comment>